<feature type="compositionally biased region" description="Low complexity" evidence="3">
    <location>
        <begin position="229"/>
        <end position="243"/>
    </location>
</feature>
<proteinExistence type="predicted"/>
<dbReference type="InterPro" id="IPR035979">
    <property type="entry name" value="RBD_domain_sf"/>
</dbReference>
<dbReference type="SUPFAM" id="SSF54928">
    <property type="entry name" value="RNA-binding domain, RBD"/>
    <property type="match status" value="1"/>
</dbReference>
<keyword evidence="1 2" id="KW-0694">RNA-binding</keyword>
<dbReference type="SMART" id="SM00360">
    <property type="entry name" value="RRM"/>
    <property type="match status" value="1"/>
</dbReference>
<feature type="non-terminal residue" evidence="5">
    <location>
        <position position="1"/>
    </location>
</feature>
<dbReference type="EMBL" id="GDHC01011927">
    <property type="protein sequence ID" value="JAQ06702.1"/>
    <property type="molecule type" value="Transcribed_RNA"/>
</dbReference>
<evidence type="ECO:0000256" key="2">
    <source>
        <dbReference type="PROSITE-ProRule" id="PRU00176"/>
    </source>
</evidence>
<dbReference type="Pfam" id="PF00076">
    <property type="entry name" value="RRM_1"/>
    <property type="match status" value="1"/>
</dbReference>
<feature type="domain" description="RRM" evidence="4">
    <location>
        <begin position="11"/>
        <end position="86"/>
    </location>
</feature>
<feature type="non-terminal residue" evidence="5">
    <location>
        <position position="249"/>
    </location>
</feature>
<organism evidence="5">
    <name type="scientific">Lygus hesperus</name>
    <name type="common">Western plant bug</name>
    <dbReference type="NCBI Taxonomy" id="30085"/>
    <lineage>
        <taxon>Eukaryota</taxon>
        <taxon>Metazoa</taxon>
        <taxon>Ecdysozoa</taxon>
        <taxon>Arthropoda</taxon>
        <taxon>Hexapoda</taxon>
        <taxon>Insecta</taxon>
        <taxon>Pterygota</taxon>
        <taxon>Neoptera</taxon>
        <taxon>Paraneoptera</taxon>
        <taxon>Hemiptera</taxon>
        <taxon>Heteroptera</taxon>
        <taxon>Panheteroptera</taxon>
        <taxon>Cimicomorpha</taxon>
        <taxon>Miridae</taxon>
        <taxon>Mirini</taxon>
        <taxon>Lygus</taxon>
    </lineage>
</organism>
<dbReference type="Gene3D" id="3.30.70.330">
    <property type="match status" value="1"/>
</dbReference>
<reference evidence="5" key="1">
    <citation type="journal article" date="2016" name="Gigascience">
        <title>De novo construction of an expanded transcriptome assembly for the western tarnished plant bug, Lygus hesperus.</title>
        <authorList>
            <person name="Tassone E.E."/>
            <person name="Geib S.M."/>
            <person name="Hall B."/>
            <person name="Fabrick J.A."/>
            <person name="Brent C.S."/>
            <person name="Hull J.J."/>
        </authorList>
    </citation>
    <scope>NUCLEOTIDE SEQUENCE</scope>
</reference>
<name>A0A146LIF3_LYGHE</name>
<gene>
    <name evidence="5" type="primary">Srsf3</name>
    <name evidence="5" type="ORF">g.4983</name>
</gene>
<protein>
    <submittedName>
        <fullName evidence="5">Serine/arginine-rich splicing factor 3</fullName>
    </submittedName>
</protein>
<feature type="region of interest" description="Disordered" evidence="3">
    <location>
        <begin position="111"/>
        <end position="144"/>
    </location>
</feature>
<feature type="compositionally biased region" description="Basic and acidic residues" evidence="3">
    <location>
        <begin position="184"/>
        <end position="195"/>
    </location>
</feature>
<evidence type="ECO:0000259" key="4">
    <source>
        <dbReference type="PROSITE" id="PS50102"/>
    </source>
</evidence>
<evidence type="ECO:0000256" key="1">
    <source>
        <dbReference type="ARBA" id="ARBA00022884"/>
    </source>
</evidence>
<dbReference type="InterPro" id="IPR012677">
    <property type="entry name" value="Nucleotide-bd_a/b_plait_sf"/>
</dbReference>
<dbReference type="PROSITE" id="PS50102">
    <property type="entry name" value="RRM"/>
    <property type="match status" value="1"/>
</dbReference>
<dbReference type="AlphaFoldDB" id="A0A146LIF3"/>
<feature type="region of interest" description="Disordered" evidence="3">
    <location>
        <begin position="161"/>
        <end position="249"/>
    </location>
</feature>
<dbReference type="GO" id="GO:0003723">
    <property type="term" value="F:RNA binding"/>
    <property type="evidence" value="ECO:0007669"/>
    <property type="project" value="UniProtKB-UniRule"/>
</dbReference>
<evidence type="ECO:0000256" key="3">
    <source>
        <dbReference type="SAM" id="MobiDB-lite"/>
    </source>
</evidence>
<accession>A0A146LIF3</accession>
<dbReference type="InterPro" id="IPR000504">
    <property type="entry name" value="RRM_dom"/>
</dbReference>
<evidence type="ECO:0000313" key="5">
    <source>
        <dbReference type="EMBL" id="JAQ06702.1"/>
    </source>
</evidence>
<sequence length="249" mass="29021">PIVAEEPVMSNRVFIGALSKHATEQDILNVLSSVDLPPPENMWIARRPHGFAFLDFPSPSDANRVVDKISGISICGRRITAQISHNKRVIRPQMIPPPGESKRYRDYNEYNEYNEGTPTHGGRGHPQGNSTNMEPNRYHGQYRGGRDQYKYQQPAYDHQAPYDYRQYDGPPTSSQYPAPQQPPYDRKNYDWREKNTTNGAGNERGPYRPTYRRNYHQSYQQRPHHRSQPNHPQQQQQYQSGQEQEQEQE</sequence>